<dbReference type="Gene3D" id="3.40.50.140">
    <property type="match status" value="1"/>
</dbReference>
<dbReference type="GO" id="GO:0006310">
    <property type="term" value="P:DNA recombination"/>
    <property type="evidence" value="ECO:0007669"/>
    <property type="project" value="TreeGrafter"/>
</dbReference>
<dbReference type="InterPro" id="IPR013824">
    <property type="entry name" value="Topo_IA_cen_sub1"/>
</dbReference>
<dbReference type="GO" id="GO:0003677">
    <property type="term" value="F:DNA binding"/>
    <property type="evidence" value="ECO:0007669"/>
    <property type="project" value="UniProtKB-KW"/>
</dbReference>
<dbReference type="GO" id="GO:0006281">
    <property type="term" value="P:DNA repair"/>
    <property type="evidence" value="ECO:0007669"/>
    <property type="project" value="TreeGrafter"/>
</dbReference>
<dbReference type="InterPro" id="IPR006171">
    <property type="entry name" value="TOPRIM_dom"/>
</dbReference>
<dbReference type="InterPro" id="IPR003601">
    <property type="entry name" value="Topo_IA_2"/>
</dbReference>
<feature type="domain" description="Toprim" evidence="2">
    <location>
        <begin position="2"/>
        <end position="166"/>
    </location>
</feature>
<dbReference type="SUPFAM" id="SSF56712">
    <property type="entry name" value="Prokaryotic type I DNA topoisomerase"/>
    <property type="match status" value="1"/>
</dbReference>
<comment type="catalytic activity">
    <reaction evidence="1">
        <text>ATP-independent breakage of single-stranded DNA, followed by passage and rejoining.</text>
        <dbReference type="EC" id="5.6.2.1"/>
    </reaction>
</comment>
<dbReference type="FunFam" id="3.40.50.140:FF:000005">
    <property type="entry name" value="DNA topoisomerase"/>
    <property type="match status" value="1"/>
</dbReference>
<dbReference type="PANTHER" id="PTHR11390:SF21">
    <property type="entry name" value="DNA TOPOISOMERASE 3-ALPHA"/>
    <property type="match status" value="1"/>
</dbReference>
<dbReference type="Proteomes" id="UP000322245">
    <property type="component" value="Unassembled WGS sequence"/>
</dbReference>
<dbReference type="GO" id="GO:0003917">
    <property type="term" value="F:DNA topoisomerase type I (single strand cut, ATP-independent) activity"/>
    <property type="evidence" value="ECO:0007669"/>
    <property type="project" value="UniProtKB-EC"/>
</dbReference>
<dbReference type="GO" id="GO:0005634">
    <property type="term" value="C:nucleus"/>
    <property type="evidence" value="ECO:0007669"/>
    <property type="project" value="TreeGrafter"/>
</dbReference>
<comment type="function">
    <text evidence="1">Introduces a single-strand break via transesterification at a target site in duplex DNA. Releases the supercoiling and torsional tension of DNA introduced during the DNA replication and transcription by transiently cleaving and rejoining one strand of the DNA duplex. The scissile phosphodiester is attacked by the catalytic tyrosine of the enzyme, resulting in the formation of a DNA-(5'-phosphotyrosyl)-enzyme intermediate and the expulsion of a 3'-OH DNA strand.</text>
</comment>
<dbReference type="EC" id="5.6.2.1" evidence="1"/>
<evidence type="ECO:0000256" key="1">
    <source>
        <dbReference type="RuleBase" id="RU362092"/>
    </source>
</evidence>
<evidence type="ECO:0000259" key="2">
    <source>
        <dbReference type="PROSITE" id="PS50880"/>
    </source>
</evidence>
<evidence type="ECO:0000313" key="3">
    <source>
        <dbReference type="EMBL" id="TYJ52401.1"/>
    </source>
</evidence>
<comment type="caution">
    <text evidence="3">The sequence shown here is derived from an EMBL/GenBank/DDBJ whole genome shotgun (WGS) entry which is preliminary data.</text>
</comment>
<dbReference type="CDD" id="cd03362">
    <property type="entry name" value="TOPRIM_TopoIA_TopoIII"/>
    <property type="match status" value="1"/>
</dbReference>
<dbReference type="SMART" id="SM00436">
    <property type="entry name" value="TOP1Bc"/>
    <property type="match status" value="1"/>
</dbReference>
<sequence length="227" mass="25475">MRVLCVAEKPSIAKSITQILSNGHWNTRNSGHDYIRNYDFPYRLPPPLGQGRDVDMTVTAVLGHLTSNDFDEDHRKWGSCDAFTLFEAPIITYVDQVPLPPPSSSTPPPWRKLKSVERNLRNEARTADMVMVWTDCDREGEHIGAEVVEACKKGNPRIVVKRARFSAIIAAQIHRACCNADNLDQKQADAVAARIALDLRIGSAFTRLTTMTLQARIPEFDNQVISY</sequence>
<keyword evidence="1" id="KW-0799">Topoisomerase</keyword>
<keyword evidence="1" id="KW-0238">DNA-binding</keyword>
<proteinExistence type="inferred from homology"/>
<evidence type="ECO:0000313" key="4">
    <source>
        <dbReference type="Proteomes" id="UP000322245"/>
    </source>
</evidence>
<dbReference type="GO" id="GO:0006265">
    <property type="term" value="P:DNA topological change"/>
    <property type="evidence" value="ECO:0007669"/>
    <property type="project" value="InterPro"/>
</dbReference>
<gene>
    <name evidence="3" type="ORF">B9479_006976</name>
</gene>
<reference evidence="3 4" key="1">
    <citation type="submission" date="2017-05" db="EMBL/GenBank/DDBJ databases">
        <title>The Genome Sequence of Tsuchiyaea wingfieldii DSM 27421.</title>
        <authorList>
            <person name="Cuomo C."/>
            <person name="Passer A."/>
            <person name="Billmyre B."/>
            <person name="Heitman J."/>
        </authorList>
    </citation>
    <scope>NUCLEOTIDE SEQUENCE [LARGE SCALE GENOMIC DNA]</scope>
    <source>
        <strain evidence="3 4">DSM 27421</strain>
    </source>
</reference>
<comment type="similarity">
    <text evidence="1">Belongs to the type IA topoisomerase family.</text>
</comment>
<protein>
    <recommendedName>
        <fullName evidence="1">DNA topoisomerase</fullName>
        <ecNumber evidence="1">5.6.2.1</ecNumber>
    </recommendedName>
</protein>
<dbReference type="PROSITE" id="PS50880">
    <property type="entry name" value="TOPRIM"/>
    <property type="match status" value="1"/>
</dbReference>
<dbReference type="Pfam" id="PF01751">
    <property type="entry name" value="Toprim"/>
    <property type="match status" value="1"/>
</dbReference>
<keyword evidence="1" id="KW-0413">Isomerase</keyword>
<dbReference type="Gene3D" id="1.10.460.10">
    <property type="entry name" value="Topoisomerase I, domain 2"/>
    <property type="match status" value="1"/>
</dbReference>
<keyword evidence="4" id="KW-1185">Reference proteome</keyword>
<dbReference type="InterPro" id="IPR000380">
    <property type="entry name" value="Topo_IA"/>
</dbReference>
<dbReference type="GO" id="GO:0031422">
    <property type="term" value="C:RecQ family helicase-topoisomerase III complex"/>
    <property type="evidence" value="ECO:0007669"/>
    <property type="project" value="TreeGrafter"/>
</dbReference>
<name>A0A5D3AQE1_9TREE</name>
<dbReference type="InterPro" id="IPR034144">
    <property type="entry name" value="TOPRIM_TopoIII"/>
</dbReference>
<dbReference type="PANTHER" id="PTHR11390">
    <property type="entry name" value="PROKARYOTIC DNA TOPOISOMERASE"/>
    <property type="match status" value="1"/>
</dbReference>
<accession>A0A5D3AQE1</accession>
<dbReference type="SMART" id="SM00493">
    <property type="entry name" value="TOPRIM"/>
    <property type="match status" value="1"/>
</dbReference>
<dbReference type="AlphaFoldDB" id="A0A5D3AQE1"/>
<feature type="non-terminal residue" evidence="3">
    <location>
        <position position="227"/>
    </location>
</feature>
<dbReference type="InterPro" id="IPR023405">
    <property type="entry name" value="Topo_IA_core_domain"/>
</dbReference>
<organism evidence="3 4">
    <name type="scientific">Cryptococcus floricola</name>
    <dbReference type="NCBI Taxonomy" id="2591691"/>
    <lineage>
        <taxon>Eukaryota</taxon>
        <taxon>Fungi</taxon>
        <taxon>Dikarya</taxon>
        <taxon>Basidiomycota</taxon>
        <taxon>Agaricomycotina</taxon>
        <taxon>Tremellomycetes</taxon>
        <taxon>Tremellales</taxon>
        <taxon>Cryptococcaceae</taxon>
        <taxon>Cryptococcus</taxon>
    </lineage>
</organism>
<dbReference type="EMBL" id="NIDF01000136">
    <property type="protein sequence ID" value="TYJ52401.1"/>
    <property type="molecule type" value="Genomic_DNA"/>
</dbReference>